<dbReference type="RefSeq" id="WP_132794501.1">
    <property type="nucleotide sequence ID" value="NZ_SLXM01000004.1"/>
</dbReference>
<reference evidence="1 2" key="1">
    <citation type="submission" date="2019-03" db="EMBL/GenBank/DDBJ databases">
        <title>Genomic Encyclopedia of Type Strains, Phase IV (KMG-IV): sequencing the most valuable type-strain genomes for metagenomic binning, comparative biology and taxonomic classification.</title>
        <authorList>
            <person name="Goeker M."/>
        </authorList>
    </citation>
    <scope>NUCLEOTIDE SEQUENCE [LARGE SCALE GENOMIC DNA]</scope>
    <source>
        <strain evidence="1 2">DSM 14836</strain>
    </source>
</reference>
<comment type="caution">
    <text evidence="1">The sequence shown here is derived from an EMBL/GenBank/DDBJ whole genome shotgun (WGS) entry which is preliminary data.</text>
</comment>
<accession>A0A4V2SM05</accession>
<keyword evidence="2" id="KW-1185">Reference proteome</keyword>
<evidence type="ECO:0000313" key="2">
    <source>
        <dbReference type="Proteomes" id="UP000294564"/>
    </source>
</evidence>
<organism evidence="1 2">
    <name type="scientific">Tenacibaculum skagerrakense</name>
    <dbReference type="NCBI Taxonomy" id="186571"/>
    <lineage>
        <taxon>Bacteria</taxon>
        <taxon>Pseudomonadati</taxon>
        <taxon>Bacteroidota</taxon>
        <taxon>Flavobacteriia</taxon>
        <taxon>Flavobacteriales</taxon>
        <taxon>Flavobacteriaceae</taxon>
        <taxon>Tenacibaculum</taxon>
    </lineage>
</organism>
<evidence type="ECO:0000313" key="1">
    <source>
        <dbReference type="EMBL" id="TCP25116.1"/>
    </source>
</evidence>
<protein>
    <recommendedName>
        <fullName evidence="3">HicA-like toxin of HicAB toxin-antitoxin system</fullName>
    </recommendedName>
</protein>
<gene>
    <name evidence="1" type="ORF">EV195_104148</name>
</gene>
<dbReference type="Proteomes" id="UP000294564">
    <property type="component" value="Unassembled WGS sequence"/>
</dbReference>
<proteinExistence type="predicted"/>
<evidence type="ECO:0008006" key="3">
    <source>
        <dbReference type="Google" id="ProtNLM"/>
    </source>
</evidence>
<name>A0A4V2SM05_9FLAO</name>
<dbReference type="EMBL" id="SLXM01000004">
    <property type="protein sequence ID" value="TCP25116.1"/>
    <property type="molecule type" value="Genomic_DNA"/>
</dbReference>
<dbReference type="AlphaFoldDB" id="A0A4V2SM05"/>
<sequence>MKIEIPQTTKTLQQYLLSQGYHATYWKGDSRGFYNPRNRQTLLVPVENSTLSKAQILALFQNSQATDLPPQLEWYQFQLFIHVTLKN</sequence>